<dbReference type="EMBL" id="CP119632">
    <property type="protein sequence ID" value="WES09764.1"/>
    <property type="molecule type" value="Genomic_DNA"/>
</dbReference>
<dbReference type="Proteomes" id="UP001221092">
    <property type="component" value="Plasmid p.BC006.3"/>
</dbReference>
<gene>
    <name evidence="1" type="ORF">P3K65_28155</name>
</gene>
<organism evidence="1 2">
    <name type="scientific">Bacillus paranthracis</name>
    <dbReference type="NCBI Taxonomy" id="2026186"/>
    <lineage>
        <taxon>Bacteria</taxon>
        <taxon>Bacillati</taxon>
        <taxon>Bacillota</taxon>
        <taxon>Bacilli</taxon>
        <taxon>Bacillales</taxon>
        <taxon>Bacillaceae</taxon>
        <taxon>Bacillus</taxon>
        <taxon>Bacillus cereus group</taxon>
    </lineage>
</organism>
<reference evidence="1" key="1">
    <citation type="submission" date="2023-03" db="EMBL/GenBank/DDBJ databases">
        <authorList>
            <person name="Liu Z."/>
        </authorList>
    </citation>
    <scope>NUCLEOTIDE SEQUENCE</scope>
    <source>
        <strain evidence="1">Bc006</strain>
        <plasmid evidence="1">p.BC006.3</plasmid>
    </source>
</reference>
<protein>
    <recommendedName>
        <fullName evidence="3">DUF2004 domain-containing protein</fullName>
    </recommendedName>
</protein>
<evidence type="ECO:0000313" key="2">
    <source>
        <dbReference type="Proteomes" id="UP001221092"/>
    </source>
</evidence>
<evidence type="ECO:0008006" key="3">
    <source>
        <dbReference type="Google" id="ProtNLM"/>
    </source>
</evidence>
<dbReference type="AlphaFoldDB" id="A0AAX3QPA2"/>
<name>A0AAX3QPA2_9BACI</name>
<sequence length="160" mass="18805">MRDFDELVKHMVGIHVEPMPMILSSKDYYYEFIDALNHCLHDVYGDVKSDDYINYVREQLSDEEFATYEFESIREEVEKGIRYSFLSLIEDEVKEEIESIIKGSYFVSHDQFEKIKDLSFIYLENCGVSGTGKGVLYTVYLMDDEGNKTELEIQKFVLLD</sequence>
<geneLocation type="plasmid" evidence="1 2">
    <name>p.BC006.3</name>
</geneLocation>
<dbReference type="RefSeq" id="WP_276105351.1">
    <property type="nucleotide sequence ID" value="NZ_CP119632.1"/>
</dbReference>
<evidence type="ECO:0000313" key="1">
    <source>
        <dbReference type="EMBL" id="WES09764.1"/>
    </source>
</evidence>
<proteinExistence type="predicted"/>
<keyword evidence="1" id="KW-0614">Plasmid</keyword>
<accession>A0AAX3QPA2</accession>